<evidence type="ECO:0000313" key="4">
    <source>
        <dbReference type="EMBL" id="MXR40469.1"/>
    </source>
</evidence>
<dbReference type="RefSeq" id="WP_159663582.1">
    <property type="nucleotide sequence ID" value="NZ_WUUS01000002.1"/>
</dbReference>
<keyword evidence="2" id="KW-0560">Oxidoreductase</keyword>
<accession>A0A6B0T1K6</accession>
<dbReference type="InterPro" id="IPR050097">
    <property type="entry name" value="Ferredoxin-NADP_redctase_2"/>
</dbReference>
<keyword evidence="5" id="KW-1185">Reference proteome</keyword>
<dbReference type="InterPro" id="IPR023753">
    <property type="entry name" value="FAD/NAD-binding_dom"/>
</dbReference>
<dbReference type="EMBL" id="WUUS01000002">
    <property type="protein sequence ID" value="MXR40469.1"/>
    <property type="molecule type" value="Genomic_DNA"/>
</dbReference>
<protein>
    <submittedName>
        <fullName evidence="4">FAD-dependent oxidoreductase</fullName>
    </submittedName>
</protein>
<name>A0A6B0T1K6_9EURY</name>
<sequence length="348" mass="36916">MTQDTHDLVIAGSGVAGLSAAVYAARADLDPLVLEGDEPGGQLTLTTDVENYLGFPDGVGGMELVQRGKEQAKQFGARFEHGRIEDADLDGQPLELSLSTGDTIYTRSLIVATGASARWVGAENEDELMGHGLSTCATCDGAFHRGDDVLVVGGGDSAMEEALFLTKFADSVTIVHRREELRASEIMAERAREHDDIQFRWNTELEAIHGSQEEGVTGATLVSHPDGYPRKKAESGVDVERETVDVGGVFYGVGHTPNTQFLDSTGVERDESGYIFTQTDDAGRPTAQTAVDGVFAAGDVADPRYRQAITSAGTGSMAALDAEEFLETLDNAGESTATANSRPEQSAP</sequence>
<comment type="caution">
    <text evidence="4">The sequence shown here is derived from an EMBL/GenBank/DDBJ whole genome shotgun (WGS) entry which is preliminary data.</text>
</comment>
<dbReference type="PRINTS" id="PR00469">
    <property type="entry name" value="PNDRDTASEII"/>
</dbReference>
<evidence type="ECO:0000259" key="3">
    <source>
        <dbReference type="Pfam" id="PF07992"/>
    </source>
</evidence>
<dbReference type="Gene3D" id="3.50.50.60">
    <property type="entry name" value="FAD/NAD(P)-binding domain"/>
    <property type="match status" value="2"/>
</dbReference>
<dbReference type="OrthoDB" id="27340at2157"/>
<evidence type="ECO:0000256" key="1">
    <source>
        <dbReference type="ARBA" id="ARBA00022630"/>
    </source>
</evidence>
<proteinExistence type="predicted"/>
<dbReference type="GO" id="GO:0016491">
    <property type="term" value="F:oxidoreductase activity"/>
    <property type="evidence" value="ECO:0007669"/>
    <property type="project" value="UniProtKB-KW"/>
</dbReference>
<dbReference type="InterPro" id="IPR036188">
    <property type="entry name" value="FAD/NAD-bd_sf"/>
</dbReference>
<dbReference type="Pfam" id="PF07992">
    <property type="entry name" value="Pyr_redox_2"/>
    <property type="match status" value="1"/>
</dbReference>
<reference evidence="4 5" key="1">
    <citation type="submission" date="2019-12" db="EMBL/GenBank/DDBJ databases">
        <title>Isolation and characterization of three novel carbon monoxide-oxidizing members of Halobacteria from salione crusts and soils.</title>
        <authorList>
            <person name="Myers M.R."/>
            <person name="King G.M."/>
        </authorList>
    </citation>
    <scope>NUCLEOTIDE SEQUENCE [LARGE SCALE GENOMIC DNA]</scope>
    <source>
        <strain evidence="4 5">WSA2</strain>
    </source>
</reference>
<dbReference type="PANTHER" id="PTHR48105">
    <property type="entry name" value="THIOREDOXIN REDUCTASE 1-RELATED-RELATED"/>
    <property type="match status" value="1"/>
</dbReference>
<dbReference type="AlphaFoldDB" id="A0A6B0T1K6"/>
<evidence type="ECO:0000313" key="5">
    <source>
        <dbReference type="Proteomes" id="UP000437065"/>
    </source>
</evidence>
<dbReference type="SUPFAM" id="SSF51905">
    <property type="entry name" value="FAD/NAD(P)-binding domain"/>
    <property type="match status" value="1"/>
</dbReference>
<evidence type="ECO:0000256" key="2">
    <source>
        <dbReference type="ARBA" id="ARBA00023002"/>
    </source>
</evidence>
<gene>
    <name evidence="4" type="ORF">GRX01_03770</name>
</gene>
<organism evidence="4 5">
    <name type="scientific">Halobaculum saliterrae</name>
    <dbReference type="NCBI Taxonomy" id="2073113"/>
    <lineage>
        <taxon>Archaea</taxon>
        <taxon>Methanobacteriati</taxon>
        <taxon>Methanobacteriota</taxon>
        <taxon>Stenosarchaea group</taxon>
        <taxon>Halobacteria</taxon>
        <taxon>Halobacteriales</taxon>
        <taxon>Haloferacaceae</taxon>
        <taxon>Halobaculum</taxon>
    </lineage>
</organism>
<keyword evidence="1" id="KW-0285">Flavoprotein</keyword>
<dbReference type="PRINTS" id="PR00368">
    <property type="entry name" value="FADPNR"/>
</dbReference>
<feature type="domain" description="FAD/NAD(P)-binding" evidence="3">
    <location>
        <begin position="7"/>
        <end position="314"/>
    </location>
</feature>
<dbReference type="Proteomes" id="UP000437065">
    <property type="component" value="Unassembled WGS sequence"/>
</dbReference>